<evidence type="ECO:0000313" key="13">
    <source>
        <dbReference type="Proteomes" id="UP000007161"/>
    </source>
</evidence>
<dbReference type="GO" id="GO:0007165">
    <property type="term" value="P:signal transduction"/>
    <property type="evidence" value="ECO:0007669"/>
    <property type="project" value="UniProtKB-KW"/>
</dbReference>
<dbReference type="EMBL" id="CP003257">
    <property type="protein sequence ID" value="AEX84995.1"/>
    <property type="molecule type" value="Genomic_DNA"/>
</dbReference>
<gene>
    <name evidence="12" type="ordered locus">Marpi_0554</name>
</gene>
<dbReference type="SMART" id="SM00283">
    <property type="entry name" value="MA"/>
    <property type="match status" value="1"/>
</dbReference>
<evidence type="ECO:0000256" key="3">
    <source>
        <dbReference type="ARBA" id="ARBA00022692"/>
    </source>
</evidence>
<dbReference type="PROSITE" id="PS50885">
    <property type="entry name" value="HAMP"/>
    <property type="match status" value="1"/>
</dbReference>
<proteinExistence type="inferred from homology"/>
<feature type="transmembrane region" description="Helical" evidence="9">
    <location>
        <begin position="352"/>
        <end position="370"/>
    </location>
</feature>
<keyword evidence="3 9" id="KW-0812">Transmembrane</keyword>
<evidence type="ECO:0000313" key="12">
    <source>
        <dbReference type="EMBL" id="AEX84995.1"/>
    </source>
</evidence>
<organism evidence="12 13">
    <name type="scientific">Marinitoga piezophila (strain DSM 14283 / JCM 11233 / KA3)</name>
    <dbReference type="NCBI Taxonomy" id="443254"/>
    <lineage>
        <taxon>Bacteria</taxon>
        <taxon>Thermotogati</taxon>
        <taxon>Thermotogota</taxon>
        <taxon>Thermotogae</taxon>
        <taxon>Petrotogales</taxon>
        <taxon>Petrotogaceae</taxon>
        <taxon>Marinitoga</taxon>
    </lineage>
</organism>
<keyword evidence="2" id="KW-1003">Cell membrane</keyword>
<dbReference type="PANTHER" id="PTHR32089:SF112">
    <property type="entry name" value="LYSOZYME-LIKE PROTEIN-RELATED"/>
    <property type="match status" value="1"/>
</dbReference>
<dbReference type="InterPro" id="IPR003660">
    <property type="entry name" value="HAMP_dom"/>
</dbReference>
<reference evidence="13" key="2">
    <citation type="submission" date="2012-01" db="EMBL/GenBank/DDBJ databases">
        <title>Complete sequence of chromosome of Marinitoga piezophila KA3.</title>
        <authorList>
            <person name="Lucas S."/>
            <person name="Han J."/>
            <person name="Lapidus A."/>
            <person name="Cheng J.-F."/>
            <person name="Goodwin L."/>
            <person name="Pitluck S."/>
            <person name="Peters L."/>
            <person name="Mikhailova N."/>
            <person name="Teshima H."/>
            <person name="Detter J.C."/>
            <person name="Han C."/>
            <person name="Tapia R."/>
            <person name="Land M."/>
            <person name="Hauser L."/>
            <person name="Kyrpides N."/>
            <person name="Ivanova N."/>
            <person name="Pagani I."/>
            <person name="Jebbar M."/>
            <person name="Vannier P."/>
            <person name="Oger P."/>
            <person name="Cario A."/>
            <person name="Bartlett D."/>
            <person name="Noll K.M."/>
            <person name="Woyke T."/>
        </authorList>
    </citation>
    <scope>NUCLEOTIDE SEQUENCE [LARGE SCALE GENOMIC DNA]</scope>
    <source>
        <strain evidence="13">DSM 14283 / JCM 11233 / KA3</strain>
    </source>
</reference>
<evidence type="ECO:0000259" key="11">
    <source>
        <dbReference type="PROSITE" id="PS50885"/>
    </source>
</evidence>
<evidence type="ECO:0000259" key="10">
    <source>
        <dbReference type="PROSITE" id="PS50111"/>
    </source>
</evidence>
<evidence type="ECO:0000256" key="4">
    <source>
        <dbReference type="ARBA" id="ARBA00022989"/>
    </source>
</evidence>
<comment type="subcellular location">
    <subcellularLocation>
        <location evidence="1">Cell membrane</location>
        <topology evidence="1">Multi-pass membrane protein</topology>
    </subcellularLocation>
</comment>
<dbReference type="KEGG" id="mpz:Marpi_0554"/>
<evidence type="ECO:0000256" key="7">
    <source>
        <dbReference type="ARBA" id="ARBA00029447"/>
    </source>
</evidence>
<dbReference type="PANTHER" id="PTHR32089">
    <property type="entry name" value="METHYL-ACCEPTING CHEMOTAXIS PROTEIN MCPB"/>
    <property type="match status" value="1"/>
</dbReference>
<feature type="transmembrane region" description="Helical" evidence="9">
    <location>
        <begin position="12"/>
        <end position="31"/>
    </location>
</feature>
<keyword evidence="6 8" id="KW-0807">Transducer</keyword>
<keyword evidence="4 9" id="KW-1133">Transmembrane helix</keyword>
<keyword evidence="5 9" id="KW-0472">Membrane</keyword>
<evidence type="ECO:0000256" key="5">
    <source>
        <dbReference type="ARBA" id="ARBA00023136"/>
    </source>
</evidence>
<dbReference type="Proteomes" id="UP000007161">
    <property type="component" value="Chromosome"/>
</dbReference>
<dbReference type="InterPro" id="IPR004089">
    <property type="entry name" value="MCPsignal_dom"/>
</dbReference>
<dbReference type="InterPro" id="IPR033480">
    <property type="entry name" value="sCache_2"/>
</dbReference>
<dbReference type="RefSeq" id="WP_014296067.1">
    <property type="nucleotide sequence ID" value="NC_016751.1"/>
</dbReference>
<dbReference type="Gene3D" id="1.10.287.950">
    <property type="entry name" value="Methyl-accepting chemotaxis protein"/>
    <property type="match status" value="1"/>
</dbReference>
<dbReference type="Pfam" id="PF00672">
    <property type="entry name" value="HAMP"/>
    <property type="match status" value="1"/>
</dbReference>
<feature type="domain" description="HAMP" evidence="11">
    <location>
        <begin position="372"/>
        <end position="424"/>
    </location>
</feature>
<accession>H2J5K9</accession>
<dbReference type="GO" id="GO:0005886">
    <property type="term" value="C:plasma membrane"/>
    <property type="evidence" value="ECO:0007669"/>
    <property type="project" value="UniProtKB-SubCell"/>
</dbReference>
<evidence type="ECO:0000256" key="8">
    <source>
        <dbReference type="PROSITE-ProRule" id="PRU00284"/>
    </source>
</evidence>
<keyword evidence="13" id="KW-1185">Reference proteome</keyword>
<dbReference type="Pfam" id="PF08269">
    <property type="entry name" value="dCache_2"/>
    <property type="match status" value="1"/>
</dbReference>
<dbReference type="PROSITE" id="PS50111">
    <property type="entry name" value="CHEMOTAXIS_TRANSDUC_2"/>
    <property type="match status" value="1"/>
</dbReference>
<sequence length="729" mass="81802">MKKLKFHQTLGFKVIFYVTVVIVLGFLINGFSTHRNIKNLTDRYVKNGILKQSVESIATTMETYRVGTQELQNEMMKAAIDRLETLNDIAKDIVNVYIEKMKKGEISSEEAKNIIKEQIRILRYDNGTGYYFIFDETGKTIMHAASPSLEGKNLSSLQSKDGKYIVKEMIELSKKAYEKGDNTATLQYEWGKPGEPEDKKFPKISVIFWIPEFKWLVGTGVYIDDIDKKLAERKKEFLNNLYNDLYTASYVGDNTYPIVYTRDGRYFIYKDKSKIGKPATSVDPKTGKKIVDLAIEKGEGFYEYYYPKSKDSDKLYKKIAYVKRMSGDLYVVLAAYEDEIYKPLYDSTMQNAVILVAILVILVFVIFYIMKILITKSINMLVLNIKKIEQGILNEEIKITSKSEIGHLEQSLENMRVSLKNLIESIIAGNNELSIEKNNVLNASNKLREVTQKVEQTLDIALTESDNAASSIEETTSGIEEVASAAQMVSSAAQNLSQKSTDVEESVKIGEKSINEILEIALEAKNAAIENTKSVKSLQEKSANIGEIVDTIISIAEQTNLLALNAAIEAARAGEAGKGFAVVADEIRKLAEETRKATENISDLLKGIKDEADMVSKKSINVSEIIERVSSKSSEVSNEFTAIKDAVVNIVSMVESLASSSEEQSASSEEMAAAMDQASKNVLNVNEYVRESKEEFIHIERSSEELLKTSQTLEDSVKKLEDLIKRFKI</sequence>
<evidence type="ECO:0000256" key="2">
    <source>
        <dbReference type="ARBA" id="ARBA00022475"/>
    </source>
</evidence>
<evidence type="ECO:0000256" key="9">
    <source>
        <dbReference type="SAM" id="Phobius"/>
    </source>
</evidence>
<dbReference type="HOGENOM" id="CLU_000445_107_19_0"/>
<dbReference type="Gene3D" id="6.10.340.10">
    <property type="match status" value="1"/>
</dbReference>
<dbReference type="CDD" id="cd11386">
    <property type="entry name" value="MCP_signal"/>
    <property type="match status" value="1"/>
</dbReference>
<reference evidence="12 13" key="1">
    <citation type="journal article" date="2012" name="J. Bacteriol.">
        <title>Complete Genome Sequence of the Thermophilic, Piezophilic, Heterotrophic Bacterium Marinitoga piezophila KA3.</title>
        <authorList>
            <person name="Lucas S."/>
            <person name="Han J."/>
            <person name="Lapidus A."/>
            <person name="Cheng J.F."/>
            <person name="Goodwin L.A."/>
            <person name="Pitluck S."/>
            <person name="Peters L."/>
            <person name="Mikhailova N."/>
            <person name="Teshima H."/>
            <person name="Detter J.C."/>
            <person name="Han C."/>
            <person name="Tapia R."/>
            <person name="Land M."/>
            <person name="Hauser L."/>
            <person name="Kyrpides N.C."/>
            <person name="Ivanova N."/>
            <person name="Pagani I."/>
            <person name="Vannier P."/>
            <person name="Oger P."/>
            <person name="Bartlett D.H."/>
            <person name="Noll K.M."/>
            <person name="Woyke T."/>
            <person name="Jebbar M."/>
        </authorList>
    </citation>
    <scope>NUCLEOTIDE SEQUENCE [LARGE SCALE GENOMIC DNA]</scope>
    <source>
        <strain evidence="13">DSM 14283 / JCM 11233 / KA3</strain>
    </source>
</reference>
<dbReference type="SUPFAM" id="SSF58104">
    <property type="entry name" value="Methyl-accepting chemotaxis protein (MCP) signaling domain"/>
    <property type="match status" value="1"/>
</dbReference>
<dbReference type="OrthoDB" id="9810264at2"/>
<dbReference type="eggNOG" id="COG4564">
    <property type="taxonomic scope" value="Bacteria"/>
</dbReference>
<dbReference type="InterPro" id="IPR004010">
    <property type="entry name" value="Double_Cache_2"/>
</dbReference>
<dbReference type="Gene3D" id="3.30.450.20">
    <property type="entry name" value="PAS domain"/>
    <property type="match status" value="2"/>
</dbReference>
<dbReference type="SMART" id="SM01049">
    <property type="entry name" value="Cache_2"/>
    <property type="match status" value="1"/>
</dbReference>
<comment type="similarity">
    <text evidence="7">Belongs to the methyl-accepting chemotaxis (MCP) protein family.</text>
</comment>
<dbReference type="CDD" id="cd06225">
    <property type="entry name" value="HAMP"/>
    <property type="match status" value="1"/>
</dbReference>
<feature type="domain" description="Methyl-accepting transducer" evidence="10">
    <location>
        <begin position="443"/>
        <end position="679"/>
    </location>
</feature>
<dbReference type="eggNOG" id="COG0840">
    <property type="taxonomic scope" value="Bacteria"/>
</dbReference>
<name>H2J5K9_MARPK</name>
<evidence type="ECO:0000256" key="1">
    <source>
        <dbReference type="ARBA" id="ARBA00004651"/>
    </source>
</evidence>
<dbReference type="SMART" id="SM00304">
    <property type="entry name" value="HAMP"/>
    <property type="match status" value="1"/>
</dbReference>
<dbReference type="AlphaFoldDB" id="H2J5K9"/>
<dbReference type="STRING" id="443254.Marpi_0554"/>
<dbReference type="Pfam" id="PF00015">
    <property type="entry name" value="MCPsignal"/>
    <property type="match status" value="1"/>
</dbReference>
<evidence type="ECO:0000256" key="6">
    <source>
        <dbReference type="ARBA" id="ARBA00023224"/>
    </source>
</evidence>
<protein>
    <submittedName>
        <fullName evidence="12">Methyl-accepting chemotaxis protein</fullName>
    </submittedName>
</protein>